<dbReference type="RefSeq" id="WP_089330321.1">
    <property type="nucleotide sequence ID" value="NZ_FZOR01000049.1"/>
</dbReference>
<dbReference type="InterPro" id="IPR027417">
    <property type="entry name" value="P-loop_NTPase"/>
</dbReference>
<dbReference type="Proteomes" id="UP000198318">
    <property type="component" value="Unassembled WGS sequence"/>
</dbReference>
<feature type="compositionally biased region" description="Low complexity" evidence="6">
    <location>
        <begin position="7"/>
        <end position="22"/>
    </location>
</feature>
<reference evidence="8 9" key="1">
    <citation type="submission" date="2017-06" db="EMBL/GenBank/DDBJ databases">
        <authorList>
            <person name="Kim H.J."/>
            <person name="Triplett B.A."/>
        </authorList>
    </citation>
    <scope>NUCLEOTIDE SEQUENCE [LARGE SCALE GENOMIC DNA]</scope>
    <source>
        <strain evidence="8 9">DSM 44715</strain>
    </source>
</reference>
<organism evidence="8 9">
    <name type="scientific">Actinomadura meyerae</name>
    <dbReference type="NCBI Taxonomy" id="240840"/>
    <lineage>
        <taxon>Bacteria</taxon>
        <taxon>Bacillati</taxon>
        <taxon>Actinomycetota</taxon>
        <taxon>Actinomycetes</taxon>
        <taxon>Streptosporangiales</taxon>
        <taxon>Thermomonosporaceae</taxon>
        <taxon>Actinomadura</taxon>
    </lineage>
</organism>
<evidence type="ECO:0000256" key="3">
    <source>
        <dbReference type="ARBA" id="ARBA00022741"/>
    </source>
</evidence>
<evidence type="ECO:0000256" key="2">
    <source>
        <dbReference type="ARBA" id="ARBA00022448"/>
    </source>
</evidence>
<dbReference type="GO" id="GO:0005524">
    <property type="term" value="F:ATP binding"/>
    <property type="evidence" value="ECO:0007669"/>
    <property type="project" value="UniProtKB-KW"/>
</dbReference>
<keyword evidence="2" id="KW-0813">Transport</keyword>
<dbReference type="GO" id="GO:0015658">
    <property type="term" value="F:branched-chain amino acid transmembrane transporter activity"/>
    <property type="evidence" value="ECO:0007669"/>
    <property type="project" value="TreeGrafter"/>
</dbReference>
<keyword evidence="3" id="KW-0547">Nucleotide-binding</keyword>
<evidence type="ECO:0000256" key="6">
    <source>
        <dbReference type="SAM" id="MobiDB-lite"/>
    </source>
</evidence>
<accession>A0A239NUE8</accession>
<comment type="similarity">
    <text evidence="1">Belongs to the ABC transporter superfamily.</text>
</comment>
<keyword evidence="5" id="KW-0029">Amino-acid transport</keyword>
<evidence type="ECO:0000313" key="9">
    <source>
        <dbReference type="Proteomes" id="UP000198318"/>
    </source>
</evidence>
<dbReference type="AlphaFoldDB" id="A0A239NUE8"/>
<proteinExistence type="inferred from homology"/>
<keyword evidence="4 8" id="KW-0067">ATP-binding</keyword>
<dbReference type="EMBL" id="FZOR01000049">
    <property type="protein sequence ID" value="SNT58360.1"/>
    <property type="molecule type" value="Genomic_DNA"/>
</dbReference>
<evidence type="ECO:0000259" key="7">
    <source>
        <dbReference type="PROSITE" id="PS50893"/>
    </source>
</evidence>
<dbReference type="InterPro" id="IPR003593">
    <property type="entry name" value="AAA+_ATPase"/>
</dbReference>
<gene>
    <name evidence="8" type="ORF">SAMN05443665_104939</name>
</gene>
<dbReference type="GO" id="GO:0015807">
    <property type="term" value="P:L-amino acid transport"/>
    <property type="evidence" value="ECO:0007669"/>
    <property type="project" value="TreeGrafter"/>
</dbReference>
<dbReference type="GO" id="GO:0016887">
    <property type="term" value="F:ATP hydrolysis activity"/>
    <property type="evidence" value="ECO:0007669"/>
    <property type="project" value="InterPro"/>
</dbReference>
<sequence length="257" mass="26399">MPESKLARGAPAAPAAGGAAEAAGGPEPLLELSGVRAGYGAIEVLHGVDLALKPGSLLALLGPNGGGKSTTMRVCAGLHPVTAGELRYAGRTVNGISAQDAARLGVCSIPEGRGIFPNLTVRENLWAATGTGARLEDLEEKAYARFPILGERRRQLAGSMSGGEQQMLALSRALGTDPAVLLLDELSMGLAPMIVTRMYETVAELVEGGLSVLVAEQFARAVLPIADTAALMLHGRVVAAGPPDEIEDRLSSDYLGG</sequence>
<feature type="domain" description="ABC transporter" evidence="7">
    <location>
        <begin position="30"/>
        <end position="255"/>
    </location>
</feature>
<feature type="region of interest" description="Disordered" evidence="6">
    <location>
        <begin position="1"/>
        <end position="22"/>
    </location>
</feature>
<dbReference type="InterPro" id="IPR017871">
    <property type="entry name" value="ABC_transporter-like_CS"/>
</dbReference>
<dbReference type="InterPro" id="IPR052156">
    <property type="entry name" value="BCAA_Transport_ATP-bd_LivF"/>
</dbReference>
<dbReference type="OrthoDB" id="5179231at2"/>
<dbReference type="PROSITE" id="PS50893">
    <property type="entry name" value="ABC_TRANSPORTER_2"/>
    <property type="match status" value="1"/>
</dbReference>
<dbReference type="Pfam" id="PF00005">
    <property type="entry name" value="ABC_tran"/>
    <property type="match status" value="1"/>
</dbReference>
<keyword evidence="9" id="KW-1185">Reference proteome</keyword>
<evidence type="ECO:0000256" key="5">
    <source>
        <dbReference type="ARBA" id="ARBA00022970"/>
    </source>
</evidence>
<evidence type="ECO:0000256" key="4">
    <source>
        <dbReference type="ARBA" id="ARBA00022840"/>
    </source>
</evidence>
<name>A0A239NUE8_9ACTN</name>
<dbReference type="PANTHER" id="PTHR43820:SF4">
    <property type="entry name" value="HIGH-AFFINITY BRANCHED-CHAIN AMINO ACID TRANSPORT ATP-BINDING PROTEIN LIVF"/>
    <property type="match status" value="1"/>
</dbReference>
<evidence type="ECO:0000256" key="1">
    <source>
        <dbReference type="ARBA" id="ARBA00005417"/>
    </source>
</evidence>
<dbReference type="Gene3D" id="3.40.50.300">
    <property type="entry name" value="P-loop containing nucleotide triphosphate hydrolases"/>
    <property type="match status" value="1"/>
</dbReference>
<dbReference type="PANTHER" id="PTHR43820">
    <property type="entry name" value="HIGH-AFFINITY BRANCHED-CHAIN AMINO ACID TRANSPORT ATP-BINDING PROTEIN LIVF"/>
    <property type="match status" value="1"/>
</dbReference>
<evidence type="ECO:0000313" key="8">
    <source>
        <dbReference type="EMBL" id="SNT58360.1"/>
    </source>
</evidence>
<protein>
    <submittedName>
        <fullName evidence="8">Branched-chain amino acid transport system ATP-binding protein</fullName>
    </submittedName>
</protein>
<dbReference type="SMART" id="SM00382">
    <property type="entry name" value="AAA"/>
    <property type="match status" value="1"/>
</dbReference>
<dbReference type="SUPFAM" id="SSF52540">
    <property type="entry name" value="P-loop containing nucleoside triphosphate hydrolases"/>
    <property type="match status" value="1"/>
</dbReference>
<dbReference type="PROSITE" id="PS00211">
    <property type="entry name" value="ABC_TRANSPORTER_1"/>
    <property type="match status" value="1"/>
</dbReference>
<dbReference type="CDD" id="cd03224">
    <property type="entry name" value="ABC_TM1139_LivF_branched"/>
    <property type="match status" value="1"/>
</dbReference>
<dbReference type="InterPro" id="IPR003439">
    <property type="entry name" value="ABC_transporter-like_ATP-bd"/>
</dbReference>